<feature type="compositionally biased region" description="Basic and acidic residues" evidence="1">
    <location>
        <begin position="85"/>
        <end position="102"/>
    </location>
</feature>
<reference evidence="2 3" key="1">
    <citation type="submission" date="2020-09" db="EMBL/GenBank/DDBJ databases">
        <authorList>
            <person name="Yoon J.-W."/>
        </authorList>
    </citation>
    <scope>NUCLEOTIDE SEQUENCE [LARGE SCALE GENOMIC DNA]</scope>
    <source>
        <strain evidence="2 3">KMU-140</strain>
    </source>
</reference>
<organism evidence="2 3">
    <name type="scientific">Erythrobacter rubeus</name>
    <dbReference type="NCBI Taxonomy" id="2760803"/>
    <lineage>
        <taxon>Bacteria</taxon>
        <taxon>Pseudomonadati</taxon>
        <taxon>Pseudomonadota</taxon>
        <taxon>Alphaproteobacteria</taxon>
        <taxon>Sphingomonadales</taxon>
        <taxon>Erythrobacteraceae</taxon>
        <taxon>Erythrobacter/Porphyrobacter group</taxon>
        <taxon>Erythrobacter</taxon>
    </lineage>
</organism>
<dbReference type="EMBL" id="JACXLC010000001">
    <property type="protein sequence ID" value="MBD2842675.1"/>
    <property type="molecule type" value="Genomic_DNA"/>
</dbReference>
<evidence type="ECO:0000313" key="2">
    <source>
        <dbReference type="EMBL" id="MBD2842675.1"/>
    </source>
</evidence>
<evidence type="ECO:0000313" key="3">
    <source>
        <dbReference type="Proteomes" id="UP000635384"/>
    </source>
</evidence>
<comment type="caution">
    <text evidence="2">The sequence shown here is derived from an EMBL/GenBank/DDBJ whole genome shotgun (WGS) entry which is preliminary data.</text>
</comment>
<feature type="region of interest" description="Disordered" evidence="1">
    <location>
        <begin position="85"/>
        <end position="117"/>
    </location>
</feature>
<dbReference type="Proteomes" id="UP000635384">
    <property type="component" value="Unassembled WGS sequence"/>
</dbReference>
<sequence length="117" mass="13185">MTTSTKRTITEADREACNTFIRDGASIGVQMQMAGSNGQRLLEAFARHREQSIATLGAENKALREAIGKADEWFNEYAVSHADKMLATDDPEERRARQDKANRNAKRSHYMRKALAK</sequence>
<dbReference type="RefSeq" id="WP_190788118.1">
    <property type="nucleotide sequence ID" value="NZ_JACXLC010000001.1"/>
</dbReference>
<protein>
    <submittedName>
        <fullName evidence="2">Uncharacterized protein</fullName>
    </submittedName>
</protein>
<feature type="compositionally biased region" description="Basic residues" evidence="1">
    <location>
        <begin position="103"/>
        <end position="117"/>
    </location>
</feature>
<evidence type="ECO:0000256" key="1">
    <source>
        <dbReference type="SAM" id="MobiDB-lite"/>
    </source>
</evidence>
<gene>
    <name evidence="2" type="ORF">IB285_10445</name>
</gene>
<name>A0ABR8KTJ1_9SPHN</name>
<proteinExistence type="predicted"/>
<keyword evidence="3" id="KW-1185">Reference proteome</keyword>
<accession>A0ABR8KTJ1</accession>